<dbReference type="RefSeq" id="WP_149619644.1">
    <property type="nucleotide sequence ID" value="NZ_VOBL01000009.1"/>
</dbReference>
<organism evidence="1 2">
    <name type="scientific">Paeniglutamicibacter gangotriensis</name>
    <dbReference type="NCBI Taxonomy" id="254787"/>
    <lineage>
        <taxon>Bacteria</taxon>
        <taxon>Bacillati</taxon>
        <taxon>Actinomycetota</taxon>
        <taxon>Actinomycetes</taxon>
        <taxon>Micrococcales</taxon>
        <taxon>Micrococcaceae</taxon>
        <taxon>Paeniglutamicibacter</taxon>
    </lineage>
</organism>
<dbReference type="Proteomes" id="UP000323856">
    <property type="component" value="Unassembled WGS sequence"/>
</dbReference>
<dbReference type="InterPro" id="IPR023198">
    <property type="entry name" value="PGP-like_dom2"/>
</dbReference>
<dbReference type="SFLD" id="SFLDG01129">
    <property type="entry name" value="C1.5:_HAD__Beta-PGM__Phosphata"/>
    <property type="match status" value="1"/>
</dbReference>
<dbReference type="SUPFAM" id="SSF56784">
    <property type="entry name" value="HAD-like"/>
    <property type="match status" value="1"/>
</dbReference>
<dbReference type="InterPro" id="IPR023214">
    <property type="entry name" value="HAD_sf"/>
</dbReference>
<evidence type="ECO:0000313" key="1">
    <source>
        <dbReference type="EMBL" id="KAA0976552.1"/>
    </source>
</evidence>
<dbReference type="SFLD" id="SFLDS00003">
    <property type="entry name" value="Haloacid_Dehalogenase"/>
    <property type="match status" value="1"/>
</dbReference>
<dbReference type="PANTHER" id="PTHR18901:SF38">
    <property type="entry name" value="PSEUDOURIDINE-5'-PHOSPHATASE"/>
    <property type="match status" value="1"/>
</dbReference>
<sequence length="239" mass="25678">MPTQNCAPAPTHAQDSQIQGVLWDMDGTLLDTEPYWMAAEAKLVADFGGTWSEEQAMNLVGNALPDAAAALRAAGVDLEPRQIIDRLLAEVLAGVRRHVEWRPGALELLEALHLANIPCGLVTMSEEPLAQLVLEALPREYFAFRITGEMVERGKPHPDPYLLGLAKLGELVPDLDPSRVIGLEDSAPGISSAAASGITALLIPHIAEVPDSPHFQRIDSLTELDPATLGSYVRTGTRA</sequence>
<dbReference type="InterPro" id="IPR041492">
    <property type="entry name" value="HAD_2"/>
</dbReference>
<dbReference type="EMBL" id="VOBL01000009">
    <property type="protein sequence ID" value="KAA0976552.1"/>
    <property type="molecule type" value="Genomic_DNA"/>
</dbReference>
<dbReference type="AlphaFoldDB" id="A0A5B0EDV3"/>
<dbReference type="OrthoDB" id="9797743at2"/>
<reference evidence="1 2" key="1">
    <citation type="submission" date="2019-07" db="EMBL/GenBank/DDBJ databases">
        <title>Analysis of the biochemical properties, biological activity and biotechnological potential of siderophores and biosurfactants produced by Antarctic psychrotolerant bacteria.</title>
        <authorList>
            <person name="Styczynski M."/>
            <person name="Krucon T."/>
            <person name="Decewicz P."/>
            <person name="Dziewit L."/>
        </authorList>
    </citation>
    <scope>NUCLEOTIDE SEQUENCE [LARGE SCALE GENOMIC DNA]</scope>
    <source>
        <strain evidence="1 2">ANT_H27</strain>
    </source>
</reference>
<dbReference type="Pfam" id="PF13419">
    <property type="entry name" value="HAD_2"/>
    <property type="match status" value="1"/>
</dbReference>
<gene>
    <name evidence="1" type="ORF">FQ154_10350</name>
</gene>
<name>A0A5B0EDV3_9MICC</name>
<accession>A0A5B0EDV3</accession>
<dbReference type="Gene3D" id="3.40.50.1000">
    <property type="entry name" value="HAD superfamily/HAD-like"/>
    <property type="match status" value="1"/>
</dbReference>
<evidence type="ECO:0000313" key="2">
    <source>
        <dbReference type="Proteomes" id="UP000323856"/>
    </source>
</evidence>
<dbReference type="CDD" id="cd07505">
    <property type="entry name" value="HAD_BPGM-like"/>
    <property type="match status" value="1"/>
</dbReference>
<protein>
    <submittedName>
        <fullName evidence="1">HAD family phosphatase</fullName>
    </submittedName>
</protein>
<dbReference type="InterPro" id="IPR036412">
    <property type="entry name" value="HAD-like_sf"/>
</dbReference>
<comment type="caution">
    <text evidence="1">The sequence shown here is derived from an EMBL/GenBank/DDBJ whole genome shotgun (WGS) entry which is preliminary data.</text>
</comment>
<dbReference type="InterPro" id="IPR006439">
    <property type="entry name" value="HAD-SF_hydro_IA"/>
</dbReference>
<dbReference type="PANTHER" id="PTHR18901">
    <property type="entry name" value="2-DEOXYGLUCOSE-6-PHOSPHATE PHOSPHATASE 2"/>
    <property type="match status" value="1"/>
</dbReference>
<dbReference type="Gene3D" id="1.10.150.240">
    <property type="entry name" value="Putative phosphatase, domain 2"/>
    <property type="match status" value="1"/>
</dbReference>
<proteinExistence type="predicted"/>
<dbReference type="NCBIfam" id="TIGR01509">
    <property type="entry name" value="HAD-SF-IA-v3"/>
    <property type="match status" value="1"/>
</dbReference>